<dbReference type="Proteomes" id="UP000192578">
    <property type="component" value="Unassembled WGS sequence"/>
</dbReference>
<feature type="chain" id="PRO_5040814220" evidence="1">
    <location>
        <begin position="28"/>
        <end position="306"/>
    </location>
</feature>
<evidence type="ECO:0000313" key="2">
    <source>
        <dbReference type="EMBL" id="OWA54518.1"/>
    </source>
</evidence>
<comment type="caution">
    <text evidence="2">The sequence shown here is derived from an EMBL/GenBank/DDBJ whole genome shotgun (WGS) entry which is preliminary data.</text>
</comment>
<dbReference type="AlphaFoldDB" id="A0A9X6NKS6"/>
<evidence type="ECO:0000256" key="1">
    <source>
        <dbReference type="SAM" id="SignalP"/>
    </source>
</evidence>
<proteinExistence type="predicted"/>
<protein>
    <submittedName>
        <fullName evidence="2">Uncharacterized protein</fullName>
    </submittedName>
</protein>
<sequence length="306" mass="33693">MAAMIKPNLTSLALLFVLLVVALPVRSTSFYRCRLPTVGVRYEDTGPGWTDGSTVLVKEMCGVYGDNEDQWVYGGKVIETAPGELARLSGTAIVSVCNGKYEGHSAIFVSQFEGGISVLQQLDNDSSSGPAAGRGLVHQQSFYHLERGCSIWNADSYHFVDRRTACRTARSGQPTLPRHYRCSFPPRGQTYHVNDPDGIPMLNKLCNVELLPFQDPQMGVRVLDPRSVIKNGTAIGAFCQGMFIHEAIFISATEFAVTLIDLVMGPDVPPRQNTYSARGKHCDLMDIEAFKNADLYYVINDTTKCK</sequence>
<feature type="signal peptide" evidence="1">
    <location>
        <begin position="1"/>
        <end position="27"/>
    </location>
</feature>
<gene>
    <name evidence="2" type="ORF">BV898_18918</name>
</gene>
<keyword evidence="3" id="KW-1185">Reference proteome</keyword>
<reference evidence="3" key="1">
    <citation type="submission" date="2017-01" db="EMBL/GenBank/DDBJ databases">
        <title>Comparative genomics of anhydrobiosis in the tardigrade Hypsibius dujardini.</title>
        <authorList>
            <person name="Yoshida Y."/>
            <person name="Koutsovoulos G."/>
            <person name="Laetsch D."/>
            <person name="Stevens L."/>
            <person name="Kumar S."/>
            <person name="Horikawa D."/>
            <person name="Ishino K."/>
            <person name="Komine S."/>
            <person name="Tomita M."/>
            <person name="Blaxter M."/>
            <person name="Arakawa K."/>
        </authorList>
    </citation>
    <scope>NUCLEOTIDE SEQUENCE [LARGE SCALE GENOMIC DNA]</scope>
    <source>
        <strain evidence="3">Z151</strain>
    </source>
</reference>
<name>A0A9X6NKS6_HYPEX</name>
<dbReference type="EMBL" id="MTYJ01000416">
    <property type="protein sequence ID" value="OWA54518.1"/>
    <property type="molecule type" value="Genomic_DNA"/>
</dbReference>
<organism evidence="2 3">
    <name type="scientific">Hypsibius exemplaris</name>
    <name type="common">Freshwater tardigrade</name>
    <dbReference type="NCBI Taxonomy" id="2072580"/>
    <lineage>
        <taxon>Eukaryota</taxon>
        <taxon>Metazoa</taxon>
        <taxon>Ecdysozoa</taxon>
        <taxon>Tardigrada</taxon>
        <taxon>Eutardigrada</taxon>
        <taxon>Parachela</taxon>
        <taxon>Hypsibioidea</taxon>
        <taxon>Hypsibiidae</taxon>
        <taxon>Hypsibius</taxon>
    </lineage>
</organism>
<keyword evidence="1" id="KW-0732">Signal</keyword>
<accession>A0A9X6NKS6</accession>
<evidence type="ECO:0000313" key="3">
    <source>
        <dbReference type="Proteomes" id="UP000192578"/>
    </source>
</evidence>